<dbReference type="KEGG" id="cps:CPS_1921"/>
<name>Q483W5_COLP3</name>
<accession>Q483W5</accession>
<organism evidence="1 2">
    <name type="scientific">Colwellia psychrerythraea (strain 34H / ATCC BAA-681)</name>
    <name type="common">Vibrio psychroerythus</name>
    <dbReference type="NCBI Taxonomy" id="167879"/>
    <lineage>
        <taxon>Bacteria</taxon>
        <taxon>Pseudomonadati</taxon>
        <taxon>Pseudomonadota</taxon>
        <taxon>Gammaproteobacteria</taxon>
        <taxon>Alteromonadales</taxon>
        <taxon>Colwelliaceae</taxon>
        <taxon>Colwellia</taxon>
    </lineage>
</organism>
<proteinExistence type="predicted"/>
<dbReference type="Proteomes" id="UP000000547">
    <property type="component" value="Chromosome"/>
</dbReference>
<evidence type="ECO:0000313" key="2">
    <source>
        <dbReference type="Proteomes" id="UP000000547"/>
    </source>
</evidence>
<dbReference type="AlphaFoldDB" id="Q483W5"/>
<gene>
    <name evidence="1" type="ordered locus">CPS_1921</name>
</gene>
<sequence length="35" mass="4348">MNGMKPIVYYWLHFFRLLISRAHLFKEVSYFKLAK</sequence>
<dbReference type="EMBL" id="CP000083">
    <property type="protein sequence ID" value="AAZ28441.1"/>
    <property type="molecule type" value="Genomic_DNA"/>
</dbReference>
<dbReference type="HOGENOM" id="CLU_3364385_0_0_6"/>
<evidence type="ECO:0000313" key="1">
    <source>
        <dbReference type="EMBL" id="AAZ28441.1"/>
    </source>
</evidence>
<reference evidence="1" key="1">
    <citation type="journal article" date="2005" name="Proc. Natl. Acad. Sci. U.S.A.">
        <title>The psychrophilic lifestyle as revealed by the genome sequence of Colwellia psychrerythraea 34H through genomic and proteomic analyses.</title>
        <authorList>
            <person name="Methe B.A."/>
            <person name="Nelson K.E."/>
            <person name="Deming J.W."/>
            <person name="Momen B."/>
            <person name="Melamud E."/>
            <person name="Zhang X."/>
            <person name="Moult J."/>
            <person name="Madupu R."/>
            <person name="Nelson W.C."/>
            <person name="Dodson R.J."/>
            <person name="Brinkac L.M."/>
            <person name="Daugherty S.C."/>
            <person name="Durkin A.S."/>
            <person name="DeBoy R.T."/>
            <person name="Kolonay J.F."/>
            <person name="Sullivan S.A."/>
            <person name="Zhou L."/>
            <person name="Davidsen T.M."/>
            <person name="Wu M."/>
            <person name="Huston A.L."/>
            <person name="Lewis M."/>
            <person name="Weaver B."/>
            <person name="Weidman J.F."/>
            <person name="Khouri H."/>
            <person name="Utterback T.R."/>
            <person name="Feldblyum T.V."/>
            <person name="Fraser C.M."/>
        </authorList>
    </citation>
    <scope>NUCLEOTIDE SEQUENCE [LARGE SCALE GENOMIC DNA]</scope>
    <source>
        <strain evidence="1">34H</strain>
    </source>
</reference>
<protein>
    <submittedName>
        <fullName evidence="1">Uncharacterized protein</fullName>
    </submittedName>
</protein>